<comment type="caution">
    <text evidence="1">The sequence shown here is derived from an EMBL/GenBank/DDBJ whole genome shotgun (WGS) entry which is preliminary data.</text>
</comment>
<dbReference type="AlphaFoldDB" id="A0A9W8M9U2"/>
<dbReference type="Proteomes" id="UP001140091">
    <property type="component" value="Unassembled WGS sequence"/>
</dbReference>
<accession>A0A9W8M9U2</accession>
<dbReference type="OrthoDB" id="439993at2759"/>
<sequence>MKSGGDKPKQHNEAILEYIGNRITIRRDYEGNGSVDPEDVPLVRGATLGFDGCGNDCTWSDIKDPLKEIFEGRPPYIKYSRGDDFGLVRFHKALTEEEISSMKELVKKVNAKEAMRNLPPPLFLLSNGWLLIVPERDEKAFQIERGQVTAKSAFI</sequence>
<reference evidence="1" key="1">
    <citation type="submission" date="2022-06" db="EMBL/GenBank/DDBJ databases">
        <title>Genome Sequence of Candolleomyces eurysporus.</title>
        <authorList>
            <person name="Buettner E."/>
        </authorList>
    </citation>
    <scope>NUCLEOTIDE SEQUENCE</scope>
    <source>
        <strain evidence="1">VTCC 930004</strain>
    </source>
</reference>
<organism evidence="1 2">
    <name type="scientific">Candolleomyces eurysporus</name>
    <dbReference type="NCBI Taxonomy" id="2828524"/>
    <lineage>
        <taxon>Eukaryota</taxon>
        <taxon>Fungi</taxon>
        <taxon>Dikarya</taxon>
        <taxon>Basidiomycota</taxon>
        <taxon>Agaricomycotina</taxon>
        <taxon>Agaricomycetes</taxon>
        <taxon>Agaricomycetidae</taxon>
        <taxon>Agaricales</taxon>
        <taxon>Agaricineae</taxon>
        <taxon>Psathyrellaceae</taxon>
        <taxon>Candolleomyces</taxon>
    </lineage>
</organism>
<evidence type="ECO:0000313" key="2">
    <source>
        <dbReference type="Proteomes" id="UP001140091"/>
    </source>
</evidence>
<feature type="non-terminal residue" evidence="1">
    <location>
        <position position="155"/>
    </location>
</feature>
<dbReference type="InterPro" id="IPR012677">
    <property type="entry name" value="Nucleotide-bd_a/b_plait_sf"/>
</dbReference>
<protein>
    <submittedName>
        <fullName evidence="1">Uncharacterized protein</fullName>
    </submittedName>
</protein>
<gene>
    <name evidence="1" type="ORF">H1R20_g15817</name>
</gene>
<keyword evidence="2" id="KW-1185">Reference proteome</keyword>
<dbReference type="Gene3D" id="3.30.70.330">
    <property type="match status" value="1"/>
</dbReference>
<dbReference type="EMBL" id="JANBPK010001634">
    <property type="protein sequence ID" value="KAJ2921278.1"/>
    <property type="molecule type" value="Genomic_DNA"/>
</dbReference>
<proteinExistence type="predicted"/>
<evidence type="ECO:0000313" key="1">
    <source>
        <dbReference type="EMBL" id="KAJ2921278.1"/>
    </source>
</evidence>
<name>A0A9W8M9U2_9AGAR</name>